<reference evidence="1" key="1">
    <citation type="submission" date="2021-05" db="EMBL/GenBank/DDBJ databases">
        <authorList>
            <person name="Alioto T."/>
            <person name="Alioto T."/>
            <person name="Gomez Garrido J."/>
        </authorList>
    </citation>
    <scope>NUCLEOTIDE SEQUENCE</scope>
</reference>
<dbReference type="EMBL" id="HBUE01194976">
    <property type="protein sequence ID" value="CAG6527183.1"/>
    <property type="molecule type" value="Transcribed_RNA"/>
</dbReference>
<proteinExistence type="predicted"/>
<protein>
    <submittedName>
        <fullName evidence="1">(northern house mosquito) hypothetical protein</fullName>
    </submittedName>
</protein>
<organism evidence="1">
    <name type="scientific">Culex pipiens</name>
    <name type="common">House mosquito</name>
    <dbReference type="NCBI Taxonomy" id="7175"/>
    <lineage>
        <taxon>Eukaryota</taxon>
        <taxon>Metazoa</taxon>
        <taxon>Ecdysozoa</taxon>
        <taxon>Arthropoda</taxon>
        <taxon>Hexapoda</taxon>
        <taxon>Insecta</taxon>
        <taxon>Pterygota</taxon>
        <taxon>Neoptera</taxon>
        <taxon>Endopterygota</taxon>
        <taxon>Diptera</taxon>
        <taxon>Nematocera</taxon>
        <taxon>Culicoidea</taxon>
        <taxon>Culicidae</taxon>
        <taxon>Culicinae</taxon>
        <taxon>Culicini</taxon>
        <taxon>Culex</taxon>
        <taxon>Culex</taxon>
    </lineage>
</organism>
<dbReference type="AlphaFoldDB" id="A0A8D8NVC6"/>
<evidence type="ECO:0000313" key="1">
    <source>
        <dbReference type="EMBL" id="CAG6578904.1"/>
    </source>
</evidence>
<name>A0A8D8NVC6_CULPI</name>
<sequence length="101" mass="11392">MPEYVTSRMAWIIRNRQHQVIRSQKTATSRFGLDWAETAPTPQGCNRTSPSSVTRTKSTRWRCSCRTAGQGLRLRSVTRLPKPCHGQLAHHPEANDLAGHV</sequence>
<accession>A0A8D8NVC6</accession>
<dbReference type="EMBL" id="HBUE01300964">
    <property type="protein sequence ID" value="CAG6578904.1"/>
    <property type="molecule type" value="Transcribed_RNA"/>
</dbReference>